<dbReference type="EC" id="3.1.-.-" evidence="6"/>
<keyword evidence="1 6" id="KW-1277">Toxin-antitoxin system</keyword>
<accession>A0ABP8XCE0</accession>
<feature type="domain" description="PIN" evidence="7">
    <location>
        <begin position="8"/>
        <end position="120"/>
    </location>
</feature>
<comment type="function">
    <text evidence="6">Toxic component of a toxin-antitoxin (TA) system. An RNase.</text>
</comment>
<evidence type="ECO:0000313" key="9">
    <source>
        <dbReference type="Proteomes" id="UP001500843"/>
    </source>
</evidence>
<comment type="caution">
    <text evidence="8">The sequence shown here is derived from an EMBL/GenBank/DDBJ whole genome shotgun (WGS) entry which is preliminary data.</text>
</comment>
<dbReference type="HAMAP" id="MF_00265">
    <property type="entry name" value="VapC_Nob1"/>
    <property type="match status" value="1"/>
</dbReference>
<dbReference type="InterPro" id="IPR029060">
    <property type="entry name" value="PIN-like_dom_sf"/>
</dbReference>
<name>A0ABP8XCE0_9MICO</name>
<gene>
    <name evidence="6" type="primary">vapC</name>
    <name evidence="8" type="ORF">GCM10023198_28870</name>
</gene>
<dbReference type="EMBL" id="BAABHM010000012">
    <property type="protein sequence ID" value="GAA4705310.1"/>
    <property type="molecule type" value="Genomic_DNA"/>
</dbReference>
<keyword evidence="9" id="KW-1185">Reference proteome</keyword>
<evidence type="ECO:0000256" key="4">
    <source>
        <dbReference type="ARBA" id="ARBA00022801"/>
    </source>
</evidence>
<dbReference type="Gene3D" id="3.40.50.1010">
    <property type="entry name" value="5'-nuclease"/>
    <property type="match status" value="1"/>
</dbReference>
<evidence type="ECO:0000256" key="3">
    <source>
        <dbReference type="ARBA" id="ARBA00022723"/>
    </source>
</evidence>
<comment type="similarity">
    <text evidence="6">Belongs to the PINc/VapC protein family.</text>
</comment>
<evidence type="ECO:0000256" key="5">
    <source>
        <dbReference type="ARBA" id="ARBA00022842"/>
    </source>
</evidence>
<dbReference type="InterPro" id="IPR002716">
    <property type="entry name" value="PIN_dom"/>
</dbReference>
<organism evidence="8 9">
    <name type="scientific">Promicromonospora umidemergens</name>
    <dbReference type="NCBI Taxonomy" id="629679"/>
    <lineage>
        <taxon>Bacteria</taxon>
        <taxon>Bacillati</taxon>
        <taxon>Actinomycetota</taxon>
        <taxon>Actinomycetes</taxon>
        <taxon>Micrococcales</taxon>
        <taxon>Promicromonosporaceae</taxon>
        <taxon>Promicromonospora</taxon>
    </lineage>
</organism>
<keyword evidence="6" id="KW-0800">Toxin</keyword>
<dbReference type="InterPro" id="IPR022907">
    <property type="entry name" value="VapC_family"/>
</dbReference>
<evidence type="ECO:0000259" key="7">
    <source>
        <dbReference type="Pfam" id="PF01850"/>
    </source>
</evidence>
<dbReference type="SUPFAM" id="SSF88723">
    <property type="entry name" value="PIN domain-like"/>
    <property type="match status" value="1"/>
</dbReference>
<feature type="binding site" evidence="6">
    <location>
        <position position="11"/>
    </location>
    <ligand>
        <name>Mg(2+)</name>
        <dbReference type="ChEBI" id="CHEBI:18420"/>
    </ligand>
</feature>
<evidence type="ECO:0000256" key="1">
    <source>
        <dbReference type="ARBA" id="ARBA00022649"/>
    </source>
</evidence>
<sequence length="140" mass="14818">MIVGPHSILLDSEALSALADDGRQMQAWATVARRTDSTFHASAVTLAEVTDGTARDARVRRAAKALRLEEVTAEIGYSAGRLRAAAASSRRKARDLTVDAVVAATALALPGPVVVLTTDDGDLDLLLAETRVKVERVGKR</sequence>
<evidence type="ECO:0000313" key="8">
    <source>
        <dbReference type="EMBL" id="GAA4705310.1"/>
    </source>
</evidence>
<evidence type="ECO:0000256" key="2">
    <source>
        <dbReference type="ARBA" id="ARBA00022722"/>
    </source>
</evidence>
<keyword evidence="5 6" id="KW-0460">Magnesium</keyword>
<proteinExistence type="inferred from homology"/>
<dbReference type="Proteomes" id="UP001500843">
    <property type="component" value="Unassembled WGS sequence"/>
</dbReference>
<keyword evidence="3 6" id="KW-0479">Metal-binding</keyword>
<dbReference type="RefSeq" id="WP_253869540.1">
    <property type="nucleotide sequence ID" value="NZ_BAABHM010000012.1"/>
</dbReference>
<comment type="cofactor">
    <cofactor evidence="6">
        <name>Mg(2+)</name>
        <dbReference type="ChEBI" id="CHEBI:18420"/>
    </cofactor>
</comment>
<reference evidence="9" key="1">
    <citation type="journal article" date="2019" name="Int. J. Syst. Evol. Microbiol.">
        <title>The Global Catalogue of Microorganisms (GCM) 10K type strain sequencing project: providing services to taxonomists for standard genome sequencing and annotation.</title>
        <authorList>
            <consortium name="The Broad Institute Genomics Platform"/>
            <consortium name="The Broad Institute Genome Sequencing Center for Infectious Disease"/>
            <person name="Wu L."/>
            <person name="Ma J."/>
        </authorList>
    </citation>
    <scope>NUCLEOTIDE SEQUENCE [LARGE SCALE GENOMIC DNA]</scope>
    <source>
        <strain evidence="9">JCM 17975</strain>
    </source>
</reference>
<feature type="binding site" evidence="6">
    <location>
        <position position="99"/>
    </location>
    <ligand>
        <name>Mg(2+)</name>
        <dbReference type="ChEBI" id="CHEBI:18420"/>
    </ligand>
</feature>
<evidence type="ECO:0000256" key="6">
    <source>
        <dbReference type="HAMAP-Rule" id="MF_00265"/>
    </source>
</evidence>
<protein>
    <recommendedName>
        <fullName evidence="6">Ribonuclease VapC</fullName>
        <shortName evidence="6">RNase VapC</shortName>
        <ecNumber evidence="6">3.1.-.-</ecNumber>
    </recommendedName>
    <alternativeName>
        <fullName evidence="6">Toxin VapC</fullName>
    </alternativeName>
</protein>
<keyword evidence="4 6" id="KW-0378">Hydrolase</keyword>
<dbReference type="Pfam" id="PF01850">
    <property type="entry name" value="PIN"/>
    <property type="match status" value="1"/>
</dbReference>
<keyword evidence="2 6" id="KW-0540">Nuclease</keyword>